<sequence>MIGCFGKLPAAADFVSLHGAAEEVREFDAWLQAGLGRLQGVEDWRERFDRLPLCHFCFRARSGNWLFGGLASSRDASGRRYPFLVFQGIRGSHAQGFVAPHTLGELFAGQVTPLLNQARQGVEAQQLFARIEALRPWGEQDLALYRRVHEKFLADFNLRDIAAALANTYPEFVASALLHRLHALRAPLAEGRALVLRLPLPAERWLKRPVADLWCTWLARFAGGAIPVASLLVDDFMRPELLCFTGRGEDALYRLLTGVAGREERYDLLESFADFNEHHRALELPDEGLALRDYLARFAPAEEAQPV</sequence>
<dbReference type="InterPro" id="IPR038225">
    <property type="entry name" value="TagF_sf"/>
</dbReference>
<dbReference type="EMBL" id="FZPC01000036">
    <property type="protein sequence ID" value="SNT49525.1"/>
    <property type="molecule type" value="Genomic_DNA"/>
</dbReference>
<evidence type="ECO:0000313" key="2">
    <source>
        <dbReference type="EMBL" id="SNT49525.1"/>
    </source>
</evidence>
<evidence type="ECO:0000313" key="4">
    <source>
        <dbReference type="Proteomes" id="UP000199693"/>
    </source>
</evidence>
<dbReference type="Pfam" id="PF09867">
    <property type="entry name" value="TagF_N"/>
    <property type="match status" value="1"/>
</dbReference>
<name>A0A239N3R7_9PSED</name>
<evidence type="ECO:0000313" key="3">
    <source>
        <dbReference type="Proteomes" id="UP000198309"/>
    </source>
</evidence>
<proteinExistence type="predicted"/>
<dbReference type="InterPro" id="IPR017748">
    <property type="entry name" value="TagF"/>
</dbReference>
<gene>
    <name evidence="1" type="ORF">SAMN05216189_10568</name>
    <name evidence="2" type="ORF">SAMN06295949_13635</name>
</gene>
<accession>A0A239N3R7</accession>
<dbReference type="NCBIfam" id="TIGR03373">
    <property type="entry name" value="VI_minor_4"/>
    <property type="match status" value="1"/>
</dbReference>
<dbReference type="Proteomes" id="UP000198309">
    <property type="component" value="Unassembled WGS sequence"/>
</dbReference>
<evidence type="ECO:0000313" key="1">
    <source>
        <dbReference type="EMBL" id="SDK88666.1"/>
    </source>
</evidence>
<dbReference type="AlphaFoldDB" id="A0A239N3R7"/>
<dbReference type="EMBL" id="FNEC01000056">
    <property type="protein sequence ID" value="SDK88666.1"/>
    <property type="molecule type" value="Genomic_DNA"/>
</dbReference>
<keyword evidence="3" id="KW-1185">Reference proteome</keyword>
<dbReference type="Gene3D" id="3.40.1730.10">
    <property type="entry name" value="pa0076 domain"/>
    <property type="match status" value="1"/>
</dbReference>
<reference evidence="1 4" key="1">
    <citation type="submission" date="2016-10" db="EMBL/GenBank/DDBJ databases">
        <authorList>
            <person name="de Groot N.N."/>
        </authorList>
    </citation>
    <scope>NUCLEOTIDE SEQUENCE [LARGE SCALE GENOMIC DNA]</scope>
    <source>
        <strain evidence="1 4">CCM 7361</strain>
    </source>
</reference>
<dbReference type="RefSeq" id="WP_089394265.1">
    <property type="nucleotide sequence ID" value="NZ_FNEC01000056.1"/>
</dbReference>
<organism evidence="1 4">
    <name type="scientific">Pseudomonas delhiensis</name>
    <dbReference type="NCBI Taxonomy" id="366289"/>
    <lineage>
        <taxon>Bacteria</taxon>
        <taxon>Pseudomonadati</taxon>
        <taxon>Pseudomonadota</taxon>
        <taxon>Gammaproteobacteria</taxon>
        <taxon>Pseudomonadales</taxon>
        <taxon>Pseudomonadaceae</taxon>
        <taxon>Pseudomonas</taxon>
    </lineage>
</organism>
<dbReference type="Proteomes" id="UP000199693">
    <property type="component" value="Unassembled WGS sequence"/>
</dbReference>
<protein>
    <submittedName>
        <fullName evidence="1">Type VI secretion system protein ImpM</fullName>
    </submittedName>
</protein>
<reference evidence="2 3" key="2">
    <citation type="submission" date="2017-06" db="EMBL/GenBank/DDBJ databases">
        <authorList>
            <person name="Varghese N."/>
            <person name="Submissions S."/>
        </authorList>
    </citation>
    <scope>NUCLEOTIDE SEQUENCE [LARGE SCALE GENOMIC DNA]</scope>
    <source>
        <strain evidence="2 3">RLD-1</strain>
    </source>
</reference>